<dbReference type="PANTHER" id="PTHR13678:SF2">
    <property type="entry name" value="VACUOLAR PROTEIN SORTING-ASSOCIATED PROTEIN 37A"/>
    <property type="match status" value="1"/>
</dbReference>
<evidence type="ECO:0000259" key="8">
    <source>
        <dbReference type="PROSITE" id="PS51314"/>
    </source>
</evidence>
<keyword evidence="5 6" id="KW-0653">Protein transport</keyword>
<evidence type="ECO:0000256" key="5">
    <source>
        <dbReference type="ARBA" id="ARBA00022927"/>
    </source>
</evidence>
<comment type="similarity">
    <text evidence="2">Belongs to the VPS37 family.</text>
</comment>
<dbReference type="InterPro" id="IPR037202">
    <property type="entry name" value="ESCRT_assembly_dom"/>
</dbReference>
<dbReference type="EMBL" id="GDJX01014359">
    <property type="protein sequence ID" value="JAT53577.1"/>
    <property type="molecule type" value="Transcribed_RNA"/>
</dbReference>
<name>A0A1D1YG28_9ARAE</name>
<dbReference type="GO" id="GO:0006623">
    <property type="term" value="P:protein targeting to vacuole"/>
    <property type="evidence" value="ECO:0007669"/>
    <property type="project" value="TreeGrafter"/>
</dbReference>
<dbReference type="GO" id="GO:0043162">
    <property type="term" value="P:ubiquitin-dependent protein catabolic process via the multivesicular body sorting pathway"/>
    <property type="evidence" value="ECO:0007669"/>
    <property type="project" value="TreeGrafter"/>
</dbReference>
<reference evidence="9" key="1">
    <citation type="submission" date="2015-07" db="EMBL/GenBank/DDBJ databases">
        <title>Transcriptome Assembly of Anthurium amnicola.</title>
        <authorList>
            <person name="Suzuki J."/>
        </authorList>
    </citation>
    <scope>NUCLEOTIDE SEQUENCE</scope>
</reference>
<evidence type="ECO:0000256" key="1">
    <source>
        <dbReference type="ARBA" id="ARBA00004177"/>
    </source>
</evidence>
<evidence type="ECO:0000256" key="4">
    <source>
        <dbReference type="ARBA" id="ARBA00022753"/>
    </source>
</evidence>
<dbReference type="PROSITE" id="PS51314">
    <property type="entry name" value="VPS37_C"/>
    <property type="match status" value="1"/>
</dbReference>
<protein>
    <submittedName>
        <fullName evidence="9">Vacuolar protein-sorting-associated protein 37 2</fullName>
    </submittedName>
</protein>
<dbReference type="PANTHER" id="PTHR13678">
    <property type="entry name" value="VACUOLAR PROTEIN SORTING-ASSOCIATED PROTEIN 37"/>
    <property type="match status" value="1"/>
</dbReference>
<evidence type="ECO:0000256" key="3">
    <source>
        <dbReference type="ARBA" id="ARBA00022448"/>
    </source>
</evidence>
<keyword evidence="3 6" id="KW-0813">Transport</keyword>
<keyword evidence="4" id="KW-0967">Endosome</keyword>
<feature type="compositionally biased region" description="Low complexity" evidence="7">
    <location>
        <begin position="38"/>
        <end position="49"/>
    </location>
</feature>
<dbReference type="InterPro" id="IPR009851">
    <property type="entry name" value="Mod_r"/>
</dbReference>
<dbReference type="GO" id="GO:0000813">
    <property type="term" value="C:ESCRT I complex"/>
    <property type="evidence" value="ECO:0007669"/>
    <property type="project" value="UniProtKB-ARBA"/>
</dbReference>
<sequence length="234" mass="26405">MSWKLPFNWMGGAQEQQMQADPAKSSYPPSVTSLSLNTPGTSTPGSASSVNLSERNSRPKSPSLGQPSPAEAAGIISRLKDKSIDELRAILTNKDAYATFFHSLDEVKVQNNLREELRKETLQLARENLNKEPRILELKNQCQIIRATELATAQEKLQELIKQQEEIARFYSLSSLLQKLQDVANKADEESDVLQRQLLETDIDLATFVQKYKKLRTIHHRRVLVHLAARTSVI</sequence>
<feature type="region of interest" description="Disordered" evidence="7">
    <location>
        <begin position="12"/>
        <end position="70"/>
    </location>
</feature>
<feature type="compositionally biased region" description="Polar residues" evidence="7">
    <location>
        <begin position="27"/>
        <end position="37"/>
    </location>
</feature>
<evidence type="ECO:0000313" key="9">
    <source>
        <dbReference type="EMBL" id="JAT53577.1"/>
    </source>
</evidence>
<dbReference type="SUPFAM" id="SSF140111">
    <property type="entry name" value="Endosomal sorting complex assembly domain"/>
    <property type="match status" value="1"/>
</dbReference>
<evidence type="ECO:0000256" key="7">
    <source>
        <dbReference type="SAM" id="MobiDB-lite"/>
    </source>
</evidence>
<dbReference type="Pfam" id="PF07200">
    <property type="entry name" value="Mod_r"/>
    <property type="match status" value="1"/>
</dbReference>
<dbReference type="Gene3D" id="1.10.287.660">
    <property type="entry name" value="Helix hairpin bin"/>
    <property type="match status" value="1"/>
</dbReference>
<dbReference type="GO" id="GO:0006612">
    <property type="term" value="P:protein targeting to membrane"/>
    <property type="evidence" value="ECO:0007669"/>
    <property type="project" value="TreeGrafter"/>
</dbReference>
<gene>
    <name evidence="9" type="primary">VPS37-2_1</name>
    <name evidence="9" type="ORF">g.75941</name>
</gene>
<comment type="subcellular location">
    <subcellularLocation>
        <location evidence="1">Endosome</location>
    </subcellularLocation>
</comment>
<accession>A0A1D1YG28</accession>
<organism evidence="9">
    <name type="scientific">Anthurium amnicola</name>
    <dbReference type="NCBI Taxonomy" id="1678845"/>
    <lineage>
        <taxon>Eukaryota</taxon>
        <taxon>Viridiplantae</taxon>
        <taxon>Streptophyta</taxon>
        <taxon>Embryophyta</taxon>
        <taxon>Tracheophyta</taxon>
        <taxon>Spermatophyta</taxon>
        <taxon>Magnoliopsida</taxon>
        <taxon>Liliopsida</taxon>
        <taxon>Araceae</taxon>
        <taxon>Pothoideae</taxon>
        <taxon>Potheae</taxon>
        <taxon>Anthurium</taxon>
    </lineage>
</organism>
<evidence type="ECO:0000256" key="6">
    <source>
        <dbReference type="PROSITE-ProRule" id="PRU00646"/>
    </source>
</evidence>
<dbReference type="AlphaFoldDB" id="A0A1D1YG28"/>
<dbReference type="InterPro" id="IPR029012">
    <property type="entry name" value="Helix_hairpin_bin_sf"/>
</dbReference>
<feature type="compositionally biased region" description="Polar residues" evidence="7">
    <location>
        <begin position="50"/>
        <end position="66"/>
    </location>
</feature>
<proteinExistence type="inferred from homology"/>
<evidence type="ECO:0000256" key="2">
    <source>
        <dbReference type="ARBA" id="ARBA00007617"/>
    </source>
</evidence>
<feature type="domain" description="VPS37 C-terminal" evidence="8">
    <location>
        <begin position="154"/>
        <end position="234"/>
    </location>
</feature>